<sequence>MDFMKRFNIIKSTKNESIRKILFISFALIFTIPLLIFFFIVDHYNLLRENLIQLSIAGYLLFAILG</sequence>
<comment type="caution">
    <text evidence="2">The sequence shown here is derived from an EMBL/GenBank/DDBJ whole genome shotgun (WGS) entry which is preliminary data.</text>
</comment>
<evidence type="ECO:0000256" key="1">
    <source>
        <dbReference type="SAM" id="Phobius"/>
    </source>
</evidence>
<feature type="non-terminal residue" evidence="2">
    <location>
        <position position="66"/>
    </location>
</feature>
<evidence type="ECO:0000313" key="2">
    <source>
        <dbReference type="EMBL" id="GAJ17381.1"/>
    </source>
</evidence>
<proteinExistence type="predicted"/>
<accession>X1VMQ2</accession>
<keyword evidence="1" id="KW-0472">Membrane</keyword>
<feature type="transmembrane region" description="Helical" evidence="1">
    <location>
        <begin position="21"/>
        <end position="41"/>
    </location>
</feature>
<reference evidence="2" key="1">
    <citation type="journal article" date="2014" name="Front. Microbiol.">
        <title>High frequency of phylogenetically diverse reductive dehalogenase-homologous genes in deep subseafloor sedimentary metagenomes.</title>
        <authorList>
            <person name="Kawai M."/>
            <person name="Futagami T."/>
            <person name="Toyoda A."/>
            <person name="Takaki Y."/>
            <person name="Nishi S."/>
            <person name="Hori S."/>
            <person name="Arai W."/>
            <person name="Tsubouchi T."/>
            <person name="Morono Y."/>
            <person name="Uchiyama I."/>
            <person name="Ito T."/>
            <person name="Fujiyama A."/>
            <person name="Inagaki F."/>
            <person name="Takami H."/>
        </authorList>
    </citation>
    <scope>NUCLEOTIDE SEQUENCE</scope>
    <source>
        <strain evidence="2">Expedition CK06-06</strain>
    </source>
</reference>
<keyword evidence="1" id="KW-1133">Transmembrane helix</keyword>
<keyword evidence="1" id="KW-0812">Transmembrane</keyword>
<organism evidence="2">
    <name type="scientific">marine sediment metagenome</name>
    <dbReference type="NCBI Taxonomy" id="412755"/>
    <lineage>
        <taxon>unclassified sequences</taxon>
        <taxon>metagenomes</taxon>
        <taxon>ecological metagenomes</taxon>
    </lineage>
</organism>
<name>X1VMQ2_9ZZZZ</name>
<protein>
    <submittedName>
        <fullName evidence="2">Uncharacterized protein</fullName>
    </submittedName>
</protein>
<gene>
    <name evidence="2" type="ORF">S12H4_56462</name>
</gene>
<dbReference type="AlphaFoldDB" id="X1VMQ2"/>
<dbReference type="EMBL" id="BARW01036364">
    <property type="protein sequence ID" value="GAJ17381.1"/>
    <property type="molecule type" value="Genomic_DNA"/>
</dbReference>